<dbReference type="Pfam" id="PF02687">
    <property type="entry name" value="FtsX"/>
    <property type="match status" value="1"/>
</dbReference>
<keyword evidence="3" id="KW-1003">Cell membrane</keyword>
<feature type="transmembrane region" description="Helical" evidence="7">
    <location>
        <begin position="346"/>
        <end position="368"/>
    </location>
</feature>
<protein>
    <submittedName>
        <fullName evidence="9">ABC transporter permease</fullName>
    </submittedName>
</protein>
<evidence type="ECO:0000256" key="1">
    <source>
        <dbReference type="ARBA" id="ARBA00004651"/>
    </source>
</evidence>
<reference evidence="9 10" key="1">
    <citation type="submission" date="2016-11" db="EMBL/GenBank/DDBJ databases">
        <title>A multilocus sequence analysis scheme for characterization of bacteria in the genus Thioclava.</title>
        <authorList>
            <person name="Liu Y."/>
            <person name="Shao Z."/>
        </authorList>
    </citation>
    <scope>NUCLEOTIDE SEQUENCE [LARGE SCALE GENOMIC DNA]</scope>
    <source>
        <strain evidence="9 10">TAW-CT134</strain>
    </source>
</reference>
<evidence type="ECO:0000256" key="4">
    <source>
        <dbReference type="ARBA" id="ARBA00022692"/>
    </source>
</evidence>
<accession>A0ABX3N064</accession>
<keyword evidence="5 7" id="KW-1133">Transmembrane helix</keyword>
<dbReference type="PANTHER" id="PTHR30489:SF0">
    <property type="entry name" value="LIPOPROTEIN-RELEASING SYSTEM TRANSMEMBRANE PROTEIN LOLE"/>
    <property type="match status" value="1"/>
</dbReference>
<feature type="transmembrane region" description="Helical" evidence="7">
    <location>
        <begin position="301"/>
        <end position="326"/>
    </location>
</feature>
<name>A0ABX3N064_9RHOB</name>
<dbReference type="PANTHER" id="PTHR30489">
    <property type="entry name" value="LIPOPROTEIN-RELEASING SYSTEM TRANSMEMBRANE PROTEIN LOLE"/>
    <property type="match status" value="1"/>
</dbReference>
<sequence>MTPFLRRQRALADFTLAALARRKGKNIALIAVYSVVVFVLASAMFFAASLRFETTTVLEGAPEITVQKITLGRQDLIDGSVADEIAAIRGVTEAHPRLWGYYYDRINGANYTVMVPDDPEMMPDPGQIAIGEGIPRARGLEWAGAPVFLSRYEGDLKKFDVAKTFSRDSALMTSDLMLMNEADFRDFFDIPKGRYTDVVARVRNPNEVATIVQKGSNALPQMRFVTRADIARTYQKLFDWREGLLTALAFAGILAFVIFAAEKASGLSAEEAREIGILKAVGWNTRDVIAMKMWEGGLISLAAFLIGTVAGFAHVFFFGAPLFAPILKGWAVIYPDFPLSPHVDGLQLLTLALLTTLPYIAATVVPIWRTASADPDAVMR</sequence>
<evidence type="ECO:0000259" key="8">
    <source>
        <dbReference type="Pfam" id="PF02687"/>
    </source>
</evidence>
<dbReference type="EMBL" id="MPZV01000001">
    <property type="protein sequence ID" value="OOY25022.1"/>
    <property type="molecule type" value="Genomic_DNA"/>
</dbReference>
<gene>
    <name evidence="9" type="ORF">BMI91_00865</name>
</gene>
<keyword evidence="6 7" id="KW-0472">Membrane</keyword>
<comment type="subcellular location">
    <subcellularLocation>
        <location evidence="1">Cell membrane</location>
        <topology evidence="1">Multi-pass membrane protein</topology>
    </subcellularLocation>
</comment>
<dbReference type="Proteomes" id="UP000190787">
    <property type="component" value="Unassembled WGS sequence"/>
</dbReference>
<dbReference type="InterPro" id="IPR003838">
    <property type="entry name" value="ABC3_permease_C"/>
</dbReference>
<organism evidence="9 10">
    <name type="scientific">Thioclava sediminum</name>
    <dbReference type="NCBI Taxonomy" id="1915319"/>
    <lineage>
        <taxon>Bacteria</taxon>
        <taxon>Pseudomonadati</taxon>
        <taxon>Pseudomonadota</taxon>
        <taxon>Alphaproteobacteria</taxon>
        <taxon>Rhodobacterales</taxon>
        <taxon>Paracoccaceae</taxon>
        <taxon>Thioclava</taxon>
    </lineage>
</organism>
<keyword evidence="10" id="KW-1185">Reference proteome</keyword>
<evidence type="ECO:0000256" key="7">
    <source>
        <dbReference type="SAM" id="Phobius"/>
    </source>
</evidence>
<feature type="transmembrane region" description="Helical" evidence="7">
    <location>
        <begin position="27"/>
        <end position="48"/>
    </location>
</feature>
<comment type="caution">
    <text evidence="9">The sequence shown here is derived from an EMBL/GenBank/DDBJ whole genome shotgun (WGS) entry which is preliminary data.</text>
</comment>
<evidence type="ECO:0000256" key="5">
    <source>
        <dbReference type="ARBA" id="ARBA00022989"/>
    </source>
</evidence>
<dbReference type="InterPro" id="IPR051447">
    <property type="entry name" value="Lipoprotein-release_system"/>
</dbReference>
<comment type="similarity">
    <text evidence="2">Belongs to the ABC-4 integral membrane protein family. LolC/E subfamily.</text>
</comment>
<evidence type="ECO:0000256" key="3">
    <source>
        <dbReference type="ARBA" id="ARBA00022475"/>
    </source>
</evidence>
<evidence type="ECO:0000256" key="6">
    <source>
        <dbReference type="ARBA" id="ARBA00023136"/>
    </source>
</evidence>
<feature type="domain" description="ABC3 transporter permease C-terminal" evidence="8">
    <location>
        <begin position="268"/>
        <end position="375"/>
    </location>
</feature>
<feature type="transmembrane region" description="Helical" evidence="7">
    <location>
        <begin position="243"/>
        <end position="261"/>
    </location>
</feature>
<keyword evidence="4 7" id="KW-0812">Transmembrane</keyword>
<evidence type="ECO:0000313" key="10">
    <source>
        <dbReference type="Proteomes" id="UP000190787"/>
    </source>
</evidence>
<evidence type="ECO:0000256" key="2">
    <source>
        <dbReference type="ARBA" id="ARBA00005236"/>
    </source>
</evidence>
<evidence type="ECO:0000313" key="9">
    <source>
        <dbReference type="EMBL" id="OOY25022.1"/>
    </source>
</evidence>
<dbReference type="RefSeq" id="WP_078603666.1">
    <property type="nucleotide sequence ID" value="NZ_MPZV01000001.1"/>
</dbReference>
<proteinExistence type="inferred from homology"/>